<organism evidence="1 2">
    <name type="scientific">Rhodopirellula baltica (strain DSM 10527 / NCIMB 13988 / SH1)</name>
    <dbReference type="NCBI Taxonomy" id="243090"/>
    <lineage>
        <taxon>Bacteria</taxon>
        <taxon>Pseudomonadati</taxon>
        <taxon>Planctomycetota</taxon>
        <taxon>Planctomycetia</taxon>
        <taxon>Pirellulales</taxon>
        <taxon>Pirellulaceae</taxon>
        <taxon>Rhodopirellula</taxon>
    </lineage>
</organism>
<name>Q7UZ50_RHOBA</name>
<dbReference type="KEGG" id="rba:RB187"/>
<evidence type="ECO:0000313" key="2">
    <source>
        <dbReference type="Proteomes" id="UP000001025"/>
    </source>
</evidence>
<reference evidence="1 2" key="1">
    <citation type="journal article" date="2003" name="Proc. Natl. Acad. Sci. U.S.A.">
        <title>Complete genome sequence of the marine planctomycete Pirellula sp. strain 1.</title>
        <authorList>
            <person name="Gloeckner F.O."/>
            <person name="Kube M."/>
            <person name="Bauer M."/>
            <person name="Teeling H."/>
            <person name="Lombardot T."/>
            <person name="Ludwig W."/>
            <person name="Gade D."/>
            <person name="Beck A."/>
            <person name="Borzym K."/>
            <person name="Heitmann K."/>
            <person name="Rabus R."/>
            <person name="Schlesner H."/>
            <person name="Amann R."/>
            <person name="Reinhardt R."/>
        </authorList>
    </citation>
    <scope>NUCLEOTIDE SEQUENCE [LARGE SCALE GENOMIC DNA]</scope>
    <source>
        <strain evidence="2">DSM 10527 / NCIMB 13988 / SH1</strain>
    </source>
</reference>
<gene>
    <name evidence="1" type="ordered locus">RB187</name>
</gene>
<dbReference type="Proteomes" id="UP000001025">
    <property type="component" value="Chromosome"/>
</dbReference>
<proteinExistence type="predicted"/>
<dbReference type="STRING" id="243090.RB187"/>
<keyword evidence="2" id="KW-1185">Reference proteome</keyword>
<sequence length="35" mass="3992">MRSRLDLTNPRHSIVTIWMIICRSALVETDAFGTS</sequence>
<protein>
    <submittedName>
        <fullName evidence="1">Uncharacterized protein</fullName>
    </submittedName>
</protein>
<accession>Q7UZ50</accession>
<dbReference type="InParanoid" id="Q7UZ50"/>
<dbReference type="EMBL" id="BX294133">
    <property type="protein sequence ID" value="CAD71435.1"/>
    <property type="molecule type" value="Genomic_DNA"/>
</dbReference>
<dbReference type="AlphaFoldDB" id="Q7UZ50"/>
<dbReference type="EnsemblBacteria" id="CAD71435">
    <property type="protein sequence ID" value="CAD71435"/>
    <property type="gene ID" value="RB187"/>
</dbReference>
<dbReference type="HOGENOM" id="CLU_3366927_0_0_0"/>
<evidence type="ECO:0000313" key="1">
    <source>
        <dbReference type="EMBL" id="CAD71435.1"/>
    </source>
</evidence>